<feature type="compositionally biased region" description="Polar residues" evidence="3">
    <location>
        <begin position="1067"/>
        <end position="1078"/>
    </location>
</feature>
<feature type="compositionally biased region" description="Low complexity" evidence="3">
    <location>
        <begin position="1117"/>
        <end position="1134"/>
    </location>
</feature>
<dbReference type="PANTHER" id="PTHR45705:SF1">
    <property type="entry name" value="FI20236P1"/>
    <property type="match status" value="1"/>
</dbReference>
<feature type="compositionally biased region" description="Low complexity" evidence="3">
    <location>
        <begin position="1197"/>
        <end position="1207"/>
    </location>
</feature>
<dbReference type="SMART" id="SM00463">
    <property type="entry name" value="SMR"/>
    <property type="match status" value="1"/>
</dbReference>
<organism evidence="4 5">
    <name type="scientific">Aspergillus terreus</name>
    <dbReference type="NCBI Taxonomy" id="33178"/>
    <lineage>
        <taxon>Eukaryota</taxon>
        <taxon>Fungi</taxon>
        <taxon>Dikarya</taxon>
        <taxon>Ascomycota</taxon>
        <taxon>Pezizomycotina</taxon>
        <taxon>Eurotiomycetes</taxon>
        <taxon>Eurotiomycetidae</taxon>
        <taxon>Eurotiales</taxon>
        <taxon>Aspergillaceae</taxon>
        <taxon>Aspergillus</taxon>
        <taxon>Aspergillus subgen. Circumdati</taxon>
    </lineage>
</organism>
<dbReference type="InterPro" id="IPR058864">
    <property type="entry name" value="UBA_10"/>
</dbReference>
<dbReference type="GO" id="GO:0043130">
    <property type="term" value="F:ubiquitin binding"/>
    <property type="evidence" value="ECO:0007669"/>
    <property type="project" value="InterPro"/>
</dbReference>
<dbReference type="FunFam" id="1.10.220.150:FF:000010">
    <property type="entry name" value="Stromal membrane-associated protein"/>
    <property type="match status" value="1"/>
</dbReference>
<protein>
    <submittedName>
        <fullName evidence="4">Stromal membrane-associated protein</fullName>
    </submittedName>
</protein>
<evidence type="ECO:0000256" key="1">
    <source>
        <dbReference type="ARBA" id="ARBA00007174"/>
    </source>
</evidence>
<dbReference type="InterPro" id="IPR003892">
    <property type="entry name" value="CUE"/>
</dbReference>
<sequence length="1353" mass="143412">MVEKADCTWSVSPFFHPGSESYRDPALFTAIASDFDLTDAAQIQQLRDTLDTLKLSAWEQEDLPFDPSGTSGLSNTNSPETDAVLSERSASQNGTVRSRETDITCLTSEFSAITTSDRTSGSNNNDRSVSQRVSYTIGADGSLSLSGATEEDKIGYLMEMFPSVDRFTVQHTLKKSHGDVDRSMDVLLNFTFFDEQPPSDDDVKVAIPKGVDGFEEYSSEDPTTKKGRKRKPKNKNKNTRNTGNTLPSCLDASRALPSSDEPRAINKWDAAQKDVDFVHSRTSPVLKKETVKSAYHASGASLPATIRSLATMHAPKHEDNINQDPVMAAQVAELLQEFPSTPTTLLAGMLQITRGSTSAASELTSAMVTAPVAIGTPQVSEIIKITASPLTLESDDELPKRRTTELRTTRDYGSARSFAEAHFAAGAEALSKASVAYRRGKSDRYMGGAAAYYSAVGRDHLERAKRNAAAAADALVDSQSTATMLDLHGVSVQDAVRITSARVAEWWESLGDSKFMRGGGNPTRGGYRIVTGAGRHSHDGTSRLGPAVAKMLAPSPMRFQGLSTALRIVLKPLRDRPAFANTAASSRYFRRLPLPVSGATVLKAAPGIPFLSSFFGSSAKAQSASADMSYPDQRSDEEWRAVLSPEQFRILRQKGTERPGTGEYDSHYPSQGVYTCAGCNAPLYKASHKFKSGCGWPAYFDSIPGAVKRHTDNSLGMERTEIVCSNCGGHLGHVFKGEGKGALPEATPHPPPGNNDGVSTSVFLPLTSLPTPLSTGSLSAVVMSRRATPSQAAQNQQTIKNLLKLDYNKTCADCKRNKHPRWASWNLGIFICIRCSGIHRGMGTHISRVKSVDLDSWTDEQLQSVLRWGNARANKYWEAKLAPGHVPSEAKIENFIRTKYESKRWVMDGGMPDPSTLDIGDDDVPLAVVQEKAKLERSASQRVATASQPPATQRRQQPSIDLFGDDDISPPVRPSTTEPTARTAPPKQPQSAPKPTRPGDSLLGLDFFGSAPPAPSSRPASTASTPGAPTGMSRPDLKQSILSLYSKPQPAPVQHERTPSFGDLASPTPQSASSSNMGGLTDAFSGLSFPSTTSPPHSKPAEKPSPFANLTSFATTKSTPAAPKVSSPTASASSGIGGGGLFESLTSPTIPAAKPQSRTTSISSNGFDSGFTGFASPPPTKPNPPPSSSVSNDLFGLSSPPLSTTKASPPPPPMAASPQQELKSAFNLSSPAPPEPKPSVATSTASVASALPASIDPWGGNAWSTPDPAPAAPPSSSMMKVPDTLTANDIGGGWGSTGPKPAPAVTADEDFGGWASAAPIPSTTTTTTSTTGVSTKPAGGFGGADDLFSNVWE</sequence>
<feature type="compositionally biased region" description="Pro residues" evidence="3">
    <location>
        <begin position="1176"/>
        <end position="1187"/>
    </location>
</feature>
<dbReference type="InterPro" id="IPR038508">
    <property type="entry name" value="ArfGAP_dom_sf"/>
</dbReference>
<feature type="region of interest" description="Disordered" evidence="3">
    <location>
        <begin position="213"/>
        <end position="260"/>
    </location>
</feature>
<evidence type="ECO:0000256" key="2">
    <source>
        <dbReference type="ARBA" id="ARBA00023002"/>
    </source>
</evidence>
<dbReference type="PRINTS" id="PR00405">
    <property type="entry name" value="REVINTRACTNG"/>
</dbReference>
<dbReference type="Pfam" id="PF02845">
    <property type="entry name" value="CUE"/>
    <property type="match status" value="1"/>
</dbReference>
<keyword evidence="5" id="KW-1185">Reference proteome</keyword>
<dbReference type="EMBL" id="BLJY01000007">
    <property type="protein sequence ID" value="GFF17713.1"/>
    <property type="molecule type" value="Genomic_DNA"/>
</dbReference>
<feature type="compositionally biased region" description="Basic residues" evidence="3">
    <location>
        <begin position="225"/>
        <end position="238"/>
    </location>
</feature>
<dbReference type="CDD" id="cd14279">
    <property type="entry name" value="CUE"/>
    <property type="match status" value="1"/>
</dbReference>
<dbReference type="VEuPathDB" id="FungiDB:ATEG_05878"/>
<dbReference type="SMART" id="SM00105">
    <property type="entry name" value="ArfGap"/>
    <property type="match status" value="1"/>
</dbReference>
<dbReference type="NCBIfam" id="TIGR00357">
    <property type="entry name" value="peptide-methionine (R)-S-oxide reductase MsrB"/>
    <property type="match status" value="1"/>
</dbReference>
<dbReference type="InterPro" id="IPR002579">
    <property type="entry name" value="Met_Sox_Rdtase_MsrB_dom"/>
</dbReference>
<reference evidence="4 5" key="1">
    <citation type="submission" date="2020-01" db="EMBL/GenBank/DDBJ databases">
        <title>Aspergillus terreus IFO 6365 whole genome shotgun sequence.</title>
        <authorList>
            <person name="Kanamasa S."/>
            <person name="Takahashi H."/>
        </authorList>
    </citation>
    <scope>NUCLEOTIDE SEQUENCE [LARGE SCALE GENOMIC DNA]</scope>
    <source>
        <strain evidence="4 5">IFO 6365</strain>
    </source>
</reference>
<keyword evidence="2" id="KW-0560">Oxidoreductase</keyword>
<feature type="compositionally biased region" description="Polar residues" evidence="3">
    <location>
        <begin position="940"/>
        <end position="959"/>
    </location>
</feature>
<dbReference type="GO" id="GO:0005096">
    <property type="term" value="F:GTPase activator activity"/>
    <property type="evidence" value="ECO:0007669"/>
    <property type="project" value="InterPro"/>
</dbReference>
<dbReference type="OrthoDB" id="10266696at2759"/>
<dbReference type="CDD" id="cd08839">
    <property type="entry name" value="ArfGap_SMAP"/>
    <property type="match status" value="1"/>
</dbReference>
<dbReference type="PANTHER" id="PTHR45705">
    <property type="entry name" value="FI20236P1"/>
    <property type="match status" value="1"/>
</dbReference>
<dbReference type="GO" id="GO:0005737">
    <property type="term" value="C:cytoplasm"/>
    <property type="evidence" value="ECO:0007669"/>
    <property type="project" value="TreeGrafter"/>
</dbReference>
<dbReference type="VEuPathDB" id="FungiDB:ATEG_05877"/>
<dbReference type="GO" id="GO:0033743">
    <property type="term" value="F:peptide-methionine (R)-S-oxide reductase activity"/>
    <property type="evidence" value="ECO:0007669"/>
    <property type="project" value="InterPro"/>
</dbReference>
<feature type="compositionally biased region" description="Polar residues" evidence="3">
    <location>
        <begin position="1156"/>
        <end position="1167"/>
    </location>
</feature>
<dbReference type="VEuPathDB" id="FungiDB:ATEG_05876"/>
<evidence type="ECO:0000313" key="5">
    <source>
        <dbReference type="Proteomes" id="UP000452235"/>
    </source>
</evidence>
<dbReference type="PROSITE" id="PS50115">
    <property type="entry name" value="ARFGAP"/>
    <property type="match status" value="1"/>
</dbReference>
<dbReference type="Pfam" id="PF01412">
    <property type="entry name" value="ArfGap"/>
    <property type="match status" value="1"/>
</dbReference>
<evidence type="ECO:0000313" key="4">
    <source>
        <dbReference type="EMBL" id="GFF17713.1"/>
    </source>
</evidence>
<dbReference type="InterPro" id="IPR011057">
    <property type="entry name" value="Mss4-like_sf"/>
</dbReference>
<dbReference type="PROSITE" id="PS51140">
    <property type="entry name" value="CUE"/>
    <property type="match status" value="1"/>
</dbReference>
<proteinExistence type="inferred from homology"/>
<dbReference type="SUPFAM" id="SSF51316">
    <property type="entry name" value="Mss4-like"/>
    <property type="match status" value="1"/>
</dbReference>
<comment type="similarity">
    <text evidence="1">Belongs to the MsrB Met sulfoxide reductase family.</text>
</comment>
<evidence type="ECO:0000256" key="3">
    <source>
        <dbReference type="SAM" id="MobiDB-lite"/>
    </source>
</evidence>
<feature type="compositionally biased region" description="Low complexity" evidence="3">
    <location>
        <begin position="1017"/>
        <end position="1031"/>
    </location>
</feature>
<feature type="compositionally biased region" description="Low complexity" evidence="3">
    <location>
        <begin position="1322"/>
        <end position="1335"/>
    </location>
</feature>
<dbReference type="PROSITE" id="PS50828">
    <property type="entry name" value="SMR"/>
    <property type="match status" value="1"/>
</dbReference>
<dbReference type="Gene3D" id="3.30.1370.110">
    <property type="match status" value="1"/>
</dbReference>
<gene>
    <name evidence="4" type="ORF">ATEIFO6365_0007026200</name>
</gene>
<dbReference type="SUPFAM" id="SSF57863">
    <property type="entry name" value="ArfGap/RecO-like zinc finger"/>
    <property type="match status" value="1"/>
</dbReference>
<feature type="compositionally biased region" description="Low complexity" evidence="3">
    <location>
        <begin position="1238"/>
        <end position="1254"/>
    </location>
</feature>
<dbReference type="SUPFAM" id="SSF160443">
    <property type="entry name" value="SMR domain-like"/>
    <property type="match status" value="1"/>
</dbReference>
<dbReference type="Gene3D" id="1.10.8.10">
    <property type="entry name" value="DNA helicase RuvA subunit, C-terminal domain"/>
    <property type="match status" value="1"/>
</dbReference>
<dbReference type="InterPro" id="IPR036063">
    <property type="entry name" value="Smr_dom_sf"/>
</dbReference>
<dbReference type="InterPro" id="IPR009060">
    <property type="entry name" value="UBA-like_sf"/>
</dbReference>
<dbReference type="GO" id="GO:0046872">
    <property type="term" value="F:metal ion binding"/>
    <property type="evidence" value="ECO:0007669"/>
    <property type="project" value="InterPro"/>
</dbReference>
<accession>A0A5M3Z4Q2</accession>
<dbReference type="Pfam" id="PF08590">
    <property type="entry name" value="DUF1771"/>
    <property type="match status" value="1"/>
</dbReference>
<dbReference type="InterPro" id="IPR002625">
    <property type="entry name" value="Smr_dom"/>
</dbReference>
<dbReference type="PROSITE" id="PS51790">
    <property type="entry name" value="MSRB"/>
    <property type="match status" value="1"/>
</dbReference>
<dbReference type="InterPro" id="IPR037278">
    <property type="entry name" value="ARFGAP/RecO"/>
</dbReference>
<dbReference type="Pfam" id="PF01641">
    <property type="entry name" value="SelR"/>
    <property type="match status" value="1"/>
</dbReference>
<name>A0A5M3Z4Q2_ASPTE</name>
<feature type="compositionally biased region" description="Polar residues" evidence="3">
    <location>
        <begin position="68"/>
        <end position="80"/>
    </location>
</feature>
<dbReference type="InterPro" id="IPR001164">
    <property type="entry name" value="ArfGAP_dom"/>
</dbReference>
<feature type="compositionally biased region" description="Low complexity" evidence="3">
    <location>
        <begin position="983"/>
        <end position="994"/>
    </location>
</feature>
<dbReference type="Gene3D" id="1.10.220.150">
    <property type="entry name" value="Arf GTPase activating protein"/>
    <property type="match status" value="1"/>
</dbReference>
<feature type="region of interest" description="Disordered" evidence="3">
    <location>
        <begin position="64"/>
        <end position="99"/>
    </location>
</feature>
<dbReference type="InterPro" id="IPR051718">
    <property type="entry name" value="ARF_GTPase-activating"/>
</dbReference>
<dbReference type="InterPro" id="IPR044732">
    <property type="entry name" value="ArfGAP_SMAP1-like"/>
</dbReference>
<dbReference type="Pfam" id="PF26286">
    <property type="entry name" value="UBA_10"/>
    <property type="match status" value="1"/>
</dbReference>
<comment type="caution">
    <text evidence="4">The sequence shown here is derived from an EMBL/GenBank/DDBJ whole genome shotgun (WGS) entry which is preliminary data.</text>
</comment>
<feature type="compositionally biased region" description="Polar residues" evidence="3">
    <location>
        <begin position="1219"/>
        <end position="1230"/>
    </location>
</feature>
<dbReference type="SMART" id="SM01162">
    <property type="entry name" value="DUF1771"/>
    <property type="match status" value="1"/>
</dbReference>
<dbReference type="Proteomes" id="UP000452235">
    <property type="component" value="Unassembled WGS sequence"/>
</dbReference>
<dbReference type="InterPro" id="IPR013899">
    <property type="entry name" value="DUF1771"/>
</dbReference>
<dbReference type="Gene3D" id="2.170.150.20">
    <property type="entry name" value="Peptide methionine sulfoxide reductase"/>
    <property type="match status" value="1"/>
</dbReference>
<feature type="region of interest" description="Disordered" evidence="3">
    <location>
        <begin position="935"/>
        <end position="1353"/>
    </location>
</feature>
<dbReference type="SUPFAM" id="SSF46934">
    <property type="entry name" value="UBA-like"/>
    <property type="match status" value="1"/>
</dbReference>